<evidence type="ECO:0000256" key="1">
    <source>
        <dbReference type="ARBA" id="ARBA00006432"/>
    </source>
</evidence>
<dbReference type="SUPFAM" id="SSF56801">
    <property type="entry name" value="Acetyl-CoA synthetase-like"/>
    <property type="match status" value="1"/>
</dbReference>
<dbReference type="OrthoDB" id="9766486at2"/>
<organism evidence="5 6">
    <name type="scientific">Paraburkholderia dinghuensis</name>
    <dbReference type="NCBI Taxonomy" id="2305225"/>
    <lineage>
        <taxon>Bacteria</taxon>
        <taxon>Pseudomonadati</taxon>
        <taxon>Pseudomonadota</taxon>
        <taxon>Betaproteobacteria</taxon>
        <taxon>Burkholderiales</taxon>
        <taxon>Burkholderiaceae</taxon>
        <taxon>Paraburkholderia</taxon>
    </lineage>
</organism>
<reference evidence="5 6" key="1">
    <citation type="submission" date="2018-11" db="EMBL/GenBank/DDBJ databases">
        <title>Paraburkholderia sp. DHOA04, isolated from soil.</title>
        <authorList>
            <person name="Gao Z.-H."/>
            <person name="Qiu L.-H."/>
            <person name="Fu J.-C."/>
        </authorList>
    </citation>
    <scope>NUCLEOTIDE SEQUENCE [LARGE SCALE GENOMIC DNA]</scope>
    <source>
        <strain evidence="5 6">DHOA04</strain>
    </source>
</reference>
<dbReference type="Pfam" id="PF13193">
    <property type="entry name" value="AMP-binding_C"/>
    <property type="match status" value="1"/>
</dbReference>
<dbReference type="Pfam" id="PF00501">
    <property type="entry name" value="AMP-binding"/>
    <property type="match status" value="1"/>
</dbReference>
<evidence type="ECO:0008006" key="7">
    <source>
        <dbReference type="Google" id="ProtNLM"/>
    </source>
</evidence>
<feature type="domain" description="AMP-binding enzyme C-terminal" evidence="4">
    <location>
        <begin position="483"/>
        <end position="559"/>
    </location>
</feature>
<keyword evidence="2" id="KW-0436">Ligase</keyword>
<dbReference type="InterPro" id="IPR000873">
    <property type="entry name" value="AMP-dep_synth/lig_dom"/>
</dbReference>
<dbReference type="GO" id="GO:0031956">
    <property type="term" value="F:medium-chain fatty acid-CoA ligase activity"/>
    <property type="evidence" value="ECO:0007669"/>
    <property type="project" value="TreeGrafter"/>
</dbReference>
<dbReference type="InterPro" id="IPR045851">
    <property type="entry name" value="AMP-bd_C_sf"/>
</dbReference>
<feature type="domain" description="AMP-dependent synthetase/ligase" evidence="3">
    <location>
        <begin position="61"/>
        <end position="432"/>
    </location>
</feature>
<proteinExistence type="inferred from homology"/>
<accession>A0A3N6PSS3</accession>
<evidence type="ECO:0000313" key="5">
    <source>
        <dbReference type="EMBL" id="RQH05060.1"/>
    </source>
</evidence>
<dbReference type="EMBL" id="RQIS01000011">
    <property type="protein sequence ID" value="RQH05060.1"/>
    <property type="molecule type" value="Genomic_DNA"/>
</dbReference>
<evidence type="ECO:0000256" key="2">
    <source>
        <dbReference type="ARBA" id="ARBA00022598"/>
    </source>
</evidence>
<dbReference type="GO" id="GO:0006631">
    <property type="term" value="P:fatty acid metabolic process"/>
    <property type="evidence" value="ECO:0007669"/>
    <property type="project" value="TreeGrafter"/>
</dbReference>
<dbReference type="Proteomes" id="UP000272778">
    <property type="component" value="Unassembled WGS sequence"/>
</dbReference>
<dbReference type="PANTHER" id="PTHR43201:SF5">
    <property type="entry name" value="MEDIUM-CHAIN ACYL-COA LIGASE ACSF2, MITOCHONDRIAL"/>
    <property type="match status" value="1"/>
</dbReference>
<dbReference type="InterPro" id="IPR025110">
    <property type="entry name" value="AMP-bd_C"/>
</dbReference>
<keyword evidence="6" id="KW-1185">Reference proteome</keyword>
<evidence type="ECO:0000259" key="4">
    <source>
        <dbReference type="Pfam" id="PF13193"/>
    </source>
</evidence>
<comment type="caution">
    <text evidence="5">The sequence shown here is derived from an EMBL/GenBank/DDBJ whole genome shotgun (WGS) entry which is preliminary data.</text>
</comment>
<sequence>MVHQWYRKIILMIKLIMERVMTETTRLAGREGERSWAPPREQRLEWRTLGLHGERNLGQAFAEAAGAFPDAPIVISTAAGETRTTLADLHAQGLRLAAALSAEGLRTGDVLAVQLPNSLEGVLLQRAAAALGAVFLPIVPIYGAAELSEILRDANARMLVVPATTRHGSAQALLDALDPARTLPGLRRTIVVGETSGGHALSWSTLTADVGGGAGIVLPPSRAGADDPALLIYTSGTTAAPKGVQHSANTLLAESRTAAQRRANPMTPQLSPWPTGHIAGLVVLLEHALRGRPTVLMDAWDPARAAVLVERFEIGASSGTPFHLSALLDAADTAGLALATLHDYLTGAAPVPSALVQRCVERGISTYRAYGLSEHPTVTLGWTDDALETRLHTEGSLSAGNRMRIVDDAGRDVPFGEDGEIATRGPECFIGYRDASLNRAAFLPGGWFLTGDIGHLDADGFLHITDRKKDIVNRGGEKISSREVEEILALLPQVAEVAVVGSPDSRVGERICAFVVWRDGNPLALDEVAAHFARLGKARQKTPERLEAIAVLPRNATGKINKQALRERLRAL</sequence>
<evidence type="ECO:0000313" key="6">
    <source>
        <dbReference type="Proteomes" id="UP000272778"/>
    </source>
</evidence>
<evidence type="ECO:0000259" key="3">
    <source>
        <dbReference type="Pfam" id="PF00501"/>
    </source>
</evidence>
<dbReference type="AlphaFoldDB" id="A0A3N6PSS3"/>
<gene>
    <name evidence="5" type="ORF">D1Y85_16820</name>
</gene>
<dbReference type="InterPro" id="IPR042099">
    <property type="entry name" value="ANL_N_sf"/>
</dbReference>
<dbReference type="PANTHER" id="PTHR43201">
    <property type="entry name" value="ACYL-COA SYNTHETASE"/>
    <property type="match status" value="1"/>
</dbReference>
<protein>
    <recommendedName>
        <fullName evidence="7">Cyclohexanecarboxylate-CoA ligase</fullName>
    </recommendedName>
</protein>
<name>A0A3N6PSS3_9BURK</name>
<comment type="similarity">
    <text evidence="1">Belongs to the ATP-dependent AMP-binding enzyme family.</text>
</comment>
<dbReference type="Gene3D" id="3.30.300.30">
    <property type="match status" value="1"/>
</dbReference>
<dbReference type="Gene3D" id="3.40.50.12780">
    <property type="entry name" value="N-terminal domain of ligase-like"/>
    <property type="match status" value="1"/>
</dbReference>